<organism evidence="2 3">
    <name type="scientific">Candidatus Neomicrothrix parvicella RN1</name>
    <dbReference type="NCBI Taxonomy" id="1229780"/>
    <lineage>
        <taxon>Bacteria</taxon>
        <taxon>Bacillati</taxon>
        <taxon>Actinomycetota</taxon>
        <taxon>Acidimicrobiia</taxon>
        <taxon>Acidimicrobiales</taxon>
        <taxon>Microthrixaceae</taxon>
        <taxon>Candidatus Neomicrothrix</taxon>
    </lineage>
</organism>
<feature type="compositionally biased region" description="Basic and acidic residues" evidence="1">
    <location>
        <begin position="57"/>
        <end position="68"/>
    </location>
</feature>
<accession>R4Z652</accession>
<comment type="caution">
    <text evidence="2">The sequence shown here is derived from an EMBL/GenBank/DDBJ whole genome shotgun (WGS) entry which is preliminary data.</text>
</comment>
<proteinExistence type="predicted"/>
<evidence type="ECO:0000313" key="2">
    <source>
        <dbReference type="EMBL" id="CCM65021.1"/>
    </source>
</evidence>
<name>R4Z652_9ACTN</name>
<feature type="region of interest" description="Disordered" evidence="1">
    <location>
        <begin position="1"/>
        <end position="70"/>
    </location>
</feature>
<evidence type="ECO:0000313" key="3">
    <source>
        <dbReference type="Proteomes" id="UP000018291"/>
    </source>
</evidence>
<evidence type="ECO:0000256" key="1">
    <source>
        <dbReference type="SAM" id="MobiDB-lite"/>
    </source>
</evidence>
<reference evidence="2 3" key="1">
    <citation type="journal article" date="2013" name="ISME J.">
        <title>Metabolic model for the filamentous 'Candidatus Microthrix parvicella' based on genomic and metagenomic analyses.</title>
        <authorList>
            <person name="Jon McIlroy S."/>
            <person name="Kristiansen R."/>
            <person name="Albertsen M."/>
            <person name="Michael Karst S."/>
            <person name="Rossetti S."/>
            <person name="Lund Nielsen J."/>
            <person name="Tandoi V."/>
            <person name="James Seviour R."/>
            <person name="Nielsen P.H."/>
        </authorList>
    </citation>
    <scope>NUCLEOTIDE SEQUENCE [LARGE SCALE GENOMIC DNA]</scope>
    <source>
        <strain evidence="2 3">RN1</strain>
    </source>
</reference>
<dbReference type="AlphaFoldDB" id="R4Z652"/>
<gene>
    <name evidence="2" type="ORF">BN381_50163</name>
</gene>
<dbReference type="EMBL" id="CANL01000045">
    <property type="protein sequence ID" value="CCM65021.1"/>
    <property type="molecule type" value="Genomic_DNA"/>
</dbReference>
<keyword evidence="3" id="KW-1185">Reference proteome</keyword>
<protein>
    <submittedName>
        <fullName evidence="2">Uncharacterized protein</fullName>
    </submittedName>
</protein>
<dbReference type="Proteomes" id="UP000018291">
    <property type="component" value="Unassembled WGS sequence"/>
</dbReference>
<dbReference type="HOGENOM" id="CLU_2245016_0_0_11"/>
<dbReference type="STRING" id="1229780.BN381_50163"/>
<sequence length="104" mass="11331">MQRWRTPARPASDPCPVQRQKSPGGRANRRAGCFRQPGLERAGALADPSEAITAGDQDLRSSRSRHGDSVVPVADLISSRLGEDSLRLAGHHVSTTEEHEPPWD</sequence>